<evidence type="ECO:0000256" key="4">
    <source>
        <dbReference type="SAM" id="MobiDB-lite"/>
    </source>
</evidence>
<feature type="region of interest" description="Disordered" evidence="4">
    <location>
        <begin position="504"/>
        <end position="523"/>
    </location>
</feature>
<gene>
    <name evidence="6" type="ORF">FisN_13Hh226</name>
</gene>
<reference evidence="6 7" key="1">
    <citation type="journal article" date="2015" name="Plant Cell">
        <title>Oil accumulation by the oleaginous diatom Fistulifera solaris as revealed by the genome and transcriptome.</title>
        <authorList>
            <person name="Tanaka T."/>
            <person name="Maeda Y."/>
            <person name="Veluchamy A."/>
            <person name="Tanaka M."/>
            <person name="Abida H."/>
            <person name="Marechal E."/>
            <person name="Bowler C."/>
            <person name="Muto M."/>
            <person name="Sunaga Y."/>
            <person name="Tanaka M."/>
            <person name="Yoshino T."/>
            <person name="Taniguchi T."/>
            <person name="Fukuda Y."/>
            <person name="Nemoto M."/>
            <person name="Matsumoto M."/>
            <person name="Wong P.S."/>
            <person name="Aburatani S."/>
            <person name="Fujibuchi W."/>
        </authorList>
    </citation>
    <scope>NUCLEOTIDE SEQUENCE [LARGE SCALE GENOMIC DNA]</scope>
    <source>
        <strain evidence="6 7">JPCC DA0580</strain>
    </source>
</reference>
<dbReference type="SUPFAM" id="SSF52096">
    <property type="entry name" value="ClpP/crotonase"/>
    <property type="match status" value="1"/>
</dbReference>
<sequence length="523" mass="58213">MTLPRIRKALLQRRYAATEAAAIRKKAMAISGAPSAISAIPDRGAATPEDHVFIREIGCTRRIFQLKPFLTTSQLEGLAYRIRTLTKNEALNSVLIATDSSHPEDGLPSMLHDRNYPYLQNESVDEGFPPRPDHTFYVSGGYDPLTLYQQSAERVQAHLSHLMDVALAVRGSSGKIPTISVPHGHFHDGGFALFGTGTYVLATRETSFSITNPSKGLSLDPVGLSYILPRLGQEFNQPSANYIGCGLIMALMGYKANAEDMMEVGLATNYVETPRVISLLENTLSQLPPWNQQALIKNPIRYHGEPEPTHDHNAEFRNYVVAEAIHNFSSYRADGADIWTTSDRDAFLMEKDPSLELDHVPWHSMRSSNLVDYAATFDAIFKSETTLVGIHERLKEIAGRVTNDPEEQEGIDVASDFCRRIESQSPLAVSVVYRLLREGTKPLETLQSCMEREKLVQTKLYAKEDFKAWAESRIAGQVGEAFSGWKHKSIREVSDDEVTELLESPKLLSNRTRPASIGKPGEQ</sequence>
<evidence type="ECO:0000259" key="5">
    <source>
        <dbReference type="Pfam" id="PF16113"/>
    </source>
</evidence>
<proteinExistence type="predicted"/>
<dbReference type="Pfam" id="PF16113">
    <property type="entry name" value="ECH_2"/>
    <property type="match status" value="2"/>
</dbReference>
<dbReference type="EMBL" id="BDSP01000259">
    <property type="protein sequence ID" value="GAX27679.1"/>
    <property type="molecule type" value="Genomic_DNA"/>
</dbReference>
<dbReference type="GO" id="GO:0006574">
    <property type="term" value="P:L-valine catabolic process"/>
    <property type="evidence" value="ECO:0007669"/>
    <property type="project" value="TreeGrafter"/>
</dbReference>
<dbReference type="PANTHER" id="PTHR43176:SF3">
    <property type="entry name" value="3-HYDROXYISOBUTYRYL-COA HYDROLASE, MITOCHONDRIAL"/>
    <property type="match status" value="1"/>
</dbReference>
<evidence type="ECO:0000313" key="6">
    <source>
        <dbReference type="EMBL" id="GAX27679.1"/>
    </source>
</evidence>
<dbReference type="AlphaFoldDB" id="A0A1Z5KN21"/>
<feature type="domain" description="Enoyl-CoA hydratase/isomerase" evidence="5">
    <location>
        <begin position="173"/>
        <end position="315"/>
    </location>
</feature>
<dbReference type="PANTHER" id="PTHR43176">
    <property type="entry name" value="3-HYDROXYISOBUTYRYL-COA HYDROLASE-RELATED"/>
    <property type="match status" value="1"/>
</dbReference>
<comment type="catalytic activity">
    <reaction evidence="1">
        <text>3-hydroxy-2-methylpropanoyl-CoA + H2O = 3-hydroxy-2-methylpropanoate + CoA + H(+)</text>
        <dbReference type="Rhea" id="RHEA:20888"/>
        <dbReference type="ChEBI" id="CHEBI:11805"/>
        <dbReference type="ChEBI" id="CHEBI:15377"/>
        <dbReference type="ChEBI" id="CHEBI:15378"/>
        <dbReference type="ChEBI" id="CHEBI:57287"/>
        <dbReference type="ChEBI" id="CHEBI:57340"/>
        <dbReference type="EC" id="3.1.2.4"/>
    </reaction>
</comment>
<protein>
    <recommendedName>
        <fullName evidence="2">3-hydroxyisobutyryl-CoA hydrolase</fullName>
        <ecNumber evidence="2">3.1.2.4</ecNumber>
    </recommendedName>
</protein>
<dbReference type="EC" id="3.1.2.4" evidence="2"/>
<dbReference type="GO" id="GO:0003860">
    <property type="term" value="F:3-hydroxyisobutyryl-CoA hydrolase activity"/>
    <property type="evidence" value="ECO:0007669"/>
    <property type="project" value="UniProtKB-EC"/>
</dbReference>
<evidence type="ECO:0000313" key="7">
    <source>
        <dbReference type="Proteomes" id="UP000198406"/>
    </source>
</evidence>
<dbReference type="Proteomes" id="UP000198406">
    <property type="component" value="Unassembled WGS sequence"/>
</dbReference>
<name>A0A1Z5KN21_FISSO</name>
<keyword evidence="3" id="KW-0378">Hydrolase</keyword>
<comment type="caution">
    <text evidence="6">The sequence shown here is derived from an EMBL/GenBank/DDBJ whole genome shotgun (WGS) entry which is preliminary data.</text>
</comment>
<evidence type="ECO:0000256" key="1">
    <source>
        <dbReference type="ARBA" id="ARBA00001709"/>
    </source>
</evidence>
<dbReference type="InParanoid" id="A0A1Z5KN21"/>
<keyword evidence="7" id="KW-1185">Reference proteome</keyword>
<dbReference type="OrthoDB" id="16820at2759"/>
<organism evidence="6 7">
    <name type="scientific">Fistulifera solaris</name>
    <name type="common">Oleaginous diatom</name>
    <dbReference type="NCBI Taxonomy" id="1519565"/>
    <lineage>
        <taxon>Eukaryota</taxon>
        <taxon>Sar</taxon>
        <taxon>Stramenopiles</taxon>
        <taxon>Ochrophyta</taxon>
        <taxon>Bacillariophyta</taxon>
        <taxon>Bacillariophyceae</taxon>
        <taxon>Bacillariophycidae</taxon>
        <taxon>Naviculales</taxon>
        <taxon>Naviculaceae</taxon>
        <taxon>Fistulifera</taxon>
    </lineage>
</organism>
<feature type="domain" description="Enoyl-CoA hydratase/isomerase" evidence="5">
    <location>
        <begin position="367"/>
        <end position="501"/>
    </location>
</feature>
<dbReference type="InterPro" id="IPR029045">
    <property type="entry name" value="ClpP/crotonase-like_dom_sf"/>
</dbReference>
<evidence type="ECO:0000256" key="3">
    <source>
        <dbReference type="ARBA" id="ARBA00022801"/>
    </source>
</evidence>
<dbReference type="Gene3D" id="3.90.226.10">
    <property type="entry name" value="2-enoyl-CoA Hydratase, Chain A, domain 1"/>
    <property type="match status" value="1"/>
</dbReference>
<evidence type="ECO:0000256" key="2">
    <source>
        <dbReference type="ARBA" id="ARBA00011915"/>
    </source>
</evidence>
<accession>A0A1Z5KN21</accession>
<dbReference type="InterPro" id="IPR045004">
    <property type="entry name" value="ECH_dom"/>
</dbReference>
<dbReference type="InterPro" id="IPR032259">
    <property type="entry name" value="HIBYL-CoA-H"/>
</dbReference>